<dbReference type="OMA" id="CETRPLN"/>
<dbReference type="SUPFAM" id="SSF100950">
    <property type="entry name" value="NagB/RpiA/CoA transferase-like"/>
    <property type="match status" value="1"/>
</dbReference>
<keyword evidence="8" id="KW-1185">Reference proteome</keyword>
<dbReference type="GO" id="GO:0046523">
    <property type="term" value="F:S-methyl-5-thioribose-1-phosphate isomerase activity"/>
    <property type="evidence" value="ECO:0007669"/>
    <property type="project" value="UniProtKB-UniRule"/>
</dbReference>
<dbReference type="InterPro" id="IPR037171">
    <property type="entry name" value="NagB/RpiA_transferase-like"/>
</dbReference>
<dbReference type="AlphaFoldDB" id="A0A1V6NZG9"/>
<dbReference type="EC" id="5.3.1.23" evidence="6"/>
<feature type="site" description="Transition state stabilizer" evidence="6">
    <location>
        <position position="172"/>
    </location>
</feature>
<dbReference type="HAMAP" id="MF_01678">
    <property type="entry name" value="Salvage_MtnA"/>
    <property type="match status" value="1"/>
</dbReference>
<dbReference type="OrthoDB" id="2461at2759"/>
<evidence type="ECO:0000256" key="2">
    <source>
        <dbReference type="ARBA" id="ARBA00022605"/>
    </source>
</evidence>
<dbReference type="InterPro" id="IPR011559">
    <property type="entry name" value="Initiation_fac_2B_a/b/d"/>
</dbReference>
<evidence type="ECO:0000256" key="3">
    <source>
        <dbReference type="ARBA" id="ARBA00023167"/>
    </source>
</evidence>
<comment type="pathway">
    <text evidence="6">Amino-acid biosynthesis; L-methionine biosynthesis via salvage pathway; L-methionine from S-methyl-5-thio-alpha-D-ribose 1-phosphate: step 1/6.</text>
</comment>
<keyword evidence="5 6" id="KW-0539">Nucleus</keyword>
<dbReference type="Gene3D" id="1.20.120.420">
    <property type="entry name" value="translation initiation factor eif-2b, domain 1"/>
    <property type="match status" value="1"/>
</dbReference>
<dbReference type="InterPro" id="IPR042529">
    <property type="entry name" value="IF_2B-like_C"/>
</dbReference>
<evidence type="ECO:0000256" key="1">
    <source>
        <dbReference type="ARBA" id="ARBA00022490"/>
    </source>
</evidence>
<dbReference type="GO" id="GO:0005737">
    <property type="term" value="C:cytoplasm"/>
    <property type="evidence" value="ECO:0007669"/>
    <property type="project" value="UniProtKB-SubCell"/>
</dbReference>
<evidence type="ECO:0000256" key="6">
    <source>
        <dbReference type="HAMAP-Rule" id="MF_03119"/>
    </source>
</evidence>
<dbReference type="InterPro" id="IPR005251">
    <property type="entry name" value="IF-M1Pi"/>
</dbReference>
<dbReference type="STRING" id="69771.A0A1V6NZG9"/>
<sequence>MLQAIKYSQGHLEILDQLQLPFVETYVTIRSAEDGWHAIKDMKVRGAPAIAIVAMLALASELHSLKSEGKVPKAAEETRAYIAKQLEYLITSRPTAVNLSDAARKLGSLVESRANQPGADGDALVTAFIQAAEEMMVKDLDDNQRIGHNGAEWIMANATRPGASSVAVLTHCNTGSLATSGYGTALGVIRSLASKSTLRHAYCTETRPYNQGSRLTAFELVHDKIPATLITDSMAAALLANPSVGVNAIVVGADRVAANGDTANKIGTYGLAVLAKHHGVKFLVAAPLTTIDLATKSGKDIVIEQRAASEVTSIKGPREGADTVGGMVLDTVRIAAPGINVWNPAFDITPAALIDGVITEVGVVEKGPDGQFDMDGLFKVSAPSV</sequence>
<dbReference type="UniPathway" id="UPA00904">
    <property type="reaction ID" value="UER00874"/>
</dbReference>
<comment type="caution">
    <text evidence="7">The sequence shown here is derived from an EMBL/GenBank/DDBJ whole genome shotgun (WGS) entry which is preliminary data.</text>
</comment>
<dbReference type="FunFam" id="1.20.120.420:FF:000003">
    <property type="entry name" value="Methylthioribose-1-phosphate isomerase"/>
    <property type="match status" value="1"/>
</dbReference>
<keyword evidence="4 6" id="KW-0413">Isomerase</keyword>
<dbReference type="NCBIfam" id="TIGR00524">
    <property type="entry name" value="eIF-2B_rel"/>
    <property type="match status" value="1"/>
</dbReference>
<comment type="subcellular location">
    <subcellularLocation>
        <location evidence="6">Cytoplasm</location>
    </subcellularLocation>
    <subcellularLocation>
        <location evidence="6">Nucleus</location>
    </subcellularLocation>
</comment>
<dbReference type="Pfam" id="PF01008">
    <property type="entry name" value="IF-2B"/>
    <property type="match status" value="1"/>
</dbReference>
<evidence type="ECO:0000313" key="8">
    <source>
        <dbReference type="Proteomes" id="UP000191522"/>
    </source>
</evidence>
<protein>
    <recommendedName>
        <fullName evidence="6">Methylthioribose-1-phosphate isomerase</fullName>
        <shortName evidence="6">M1Pi</shortName>
        <shortName evidence="6">MTR-1-P isomerase</shortName>
        <ecNumber evidence="6">5.3.1.23</ecNumber>
    </recommendedName>
    <alternativeName>
        <fullName evidence="6">S-methyl-5-thioribose-1-phosphate isomerase</fullName>
    </alternativeName>
    <alternativeName>
        <fullName evidence="6">Translation initiation factor eIF-2B subunit alpha/beta/delta-like protein</fullName>
    </alternativeName>
</protein>
<comment type="function">
    <text evidence="6">Catalyzes the interconversion of methylthioribose-1-phosphate (MTR-1-P) into methylthioribulose-1-phosphate (MTRu-1-P).</text>
</comment>
<dbReference type="InterPro" id="IPR000649">
    <property type="entry name" value="IF-2B-related"/>
</dbReference>
<evidence type="ECO:0000256" key="4">
    <source>
        <dbReference type="ARBA" id="ARBA00023235"/>
    </source>
</evidence>
<name>A0A1V6NZG9_PENDC</name>
<dbReference type="Gene3D" id="3.40.50.10470">
    <property type="entry name" value="Translation initiation factor eif-2b, domain 2"/>
    <property type="match status" value="1"/>
</dbReference>
<reference evidence="8" key="1">
    <citation type="journal article" date="2017" name="Nat. Microbiol.">
        <title>Global analysis of biosynthetic gene clusters reveals vast potential of secondary metabolite production in Penicillium species.</title>
        <authorList>
            <person name="Nielsen J.C."/>
            <person name="Grijseels S."/>
            <person name="Prigent S."/>
            <person name="Ji B."/>
            <person name="Dainat J."/>
            <person name="Nielsen K.F."/>
            <person name="Frisvad J.C."/>
            <person name="Workman M."/>
            <person name="Nielsen J."/>
        </authorList>
    </citation>
    <scope>NUCLEOTIDE SEQUENCE [LARGE SCALE GENOMIC DNA]</scope>
    <source>
        <strain evidence="8">IBT 11843</strain>
    </source>
</reference>
<proteinExistence type="inferred from homology"/>
<dbReference type="FunFam" id="3.40.50.10470:FF:000003">
    <property type="entry name" value="Methylthioribose-1-phosphate isomerase"/>
    <property type="match status" value="1"/>
</dbReference>
<gene>
    <name evidence="6" type="primary">MRI1</name>
    <name evidence="7" type="ORF">PENDEC_c027G04153</name>
</gene>
<organism evidence="7 8">
    <name type="scientific">Penicillium decumbens</name>
    <dbReference type="NCBI Taxonomy" id="69771"/>
    <lineage>
        <taxon>Eukaryota</taxon>
        <taxon>Fungi</taxon>
        <taxon>Dikarya</taxon>
        <taxon>Ascomycota</taxon>
        <taxon>Pezizomycotina</taxon>
        <taxon>Eurotiomycetes</taxon>
        <taxon>Eurotiomycetidae</taxon>
        <taxon>Eurotiales</taxon>
        <taxon>Aspergillaceae</taxon>
        <taxon>Penicillium</taxon>
    </lineage>
</organism>
<comment type="similarity">
    <text evidence="6">Belongs to the eIF-2B alpha/beta/delta subunits family. MtnA subfamily.</text>
</comment>
<evidence type="ECO:0000256" key="5">
    <source>
        <dbReference type="ARBA" id="ARBA00023242"/>
    </source>
</evidence>
<dbReference type="NCBIfam" id="NF004326">
    <property type="entry name" value="PRK05720.1"/>
    <property type="match status" value="1"/>
</dbReference>
<keyword evidence="1 6" id="KW-0963">Cytoplasm</keyword>
<dbReference type="NCBIfam" id="TIGR00512">
    <property type="entry name" value="salvage_mtnA"/>
    <property type="match status" value="1"/>
</dbReference>
<accession>A0A1V6NZG9</accession>
<dbReference type="Proteomes" id="UP000191522">
    <property type="component" value="Unassembled WGS sequence"/>
</dbReference>
<evidence type="ECO:0000313" key="7">
    <source>
        <dbReference type="EMBL" id="OQD70088.1"/>
    </source>
</evidence>
<dbReference type="InterPro" id="IPR027363">
    <property type="entry name" value="M1Pi_N"/>
</dbReference>
<feature type="active site" description="Proton donor" evidence="6">
    <location>
        <position position="254"/>
    </location>
</feature>
<dbReference type="GO" id="GO:0005634">
    <property type="term" value="C:nucleus"/>
    <property type="evidence" value="ECO:0007669"/>
    <property type="project" value="UniProtKB-SubCell"/>
</dbReference>
<keyword evidence="3 6" id="KW-0486">Methionine biosynthesis</keyword>
<dbReference type="PANTHER" id="PTHR43475:SF1">
    <property type="entry name" value="METHYLTHIORIBOSE-1-PHOSPHATE ISOMERASE"/>
    <property type="match status" value="1"/>
</dbReference>
<dbReference type="GO" id="GO:0019509">
    <property type="term" value="P:L-methionine salvage from methylthioadenosine"/>
    <property type="evidence" value="ECO:0007669"/>
    <property type="project" value="UniProtKB-UniRule"/>
</dbReference>
<keyword evidence="2 6" id="KW-0028">Amino-acid biosynthesis</keyword>
<comment type="catalytic activity">
    <reaction evidence="6">
        <text>5-(methylsulfanyl)-alpha-D-ribose 1-phosphate = 5-(methylsulfanyl)-D-ribulose 1-phosphate</text>
        <dbReference type="Rhea" id="RHEA:19989"/>
        <dbReference type="ChEBI" id="CHEBI:58533"/>
        <dbReference type="ChEBI" id="CHEBI:58548"/>
        <dbReference type="EC" id="5.3.1.23"/>
    </reaction>
</comment>
<dbReference type="PANTHER" id="PTHR43475">
    <property type="entry name" value="METHYLTHIORIBOSE-1-PHOSPHATE ISOMERASE"/>
    <property type="match status" value="1"/>
</dbReference>
<dbReference type="EMBL" id="MDYL01000027">
    <property type="protein sequence ID" value="OQD70088.1"/>
    <property type="molecule type" value="Genomic_DNA"/>
</dbReference>